<protein>
    <submittedName>
        <fullName evidence="1">Uncharacterized protein</fullName>
    </submittedName>
</protein>
<name>A0AAU9LGB8_9ASTR</name>
<dbReference type="EMBL" id="CAKMRJ010000001">
    <property type="protein sequence ID" value="CAH1413367.1"/>
    <property type="molecule type" value="Genomic_DNA"/>
</dbReference>
<evidence type="ECO:0000313" key="1">
    <source>
        <dbReference type="EMBL" id="CAH1413367.1"/>
    </source>
</evidence>
<evidence type="ECO:0000313" key="2">
    <source>
        <dbReference type="Proteomes" id="UP001157418"/>
    </source>
</evidence>
<sequence>MVGRDGVSAVEDPQCPITGENGLILSSLKAYVKNLDSIGRIDVIEFNLCEIQLTNSIVQKSILDILIRT</sequence>
<gene>
    <name evidence="1" type="ORF">LVIROSA_LOCUS1331</name>
</gene>
<organism evidence="1 2">
    <name type="scientific">Lactuca virosa</name>
    <dbReference type="NCBI Taxonomy" id="75947"/>
    <lineage>
        <taxon>Eukaryota</taxon>
        <taxon>Viridiplantae</taxon>
        <taxon>Streptophyta</taxon>
        <taxon>Embryophyta</taxon>
        <taxon>Tracheophyta</taxon>
        <taxon>Spermatophyta</taxon>
        <taxon>Magnoliopsida</taxon>
        <taxon>eudicotyledons</taxon>
        <taxon>Gunneridae</taxon>
        <taxon>Pentapetalae</taxon>
        <taxon>asterids</taxon>
        <taxon>campanulids</taxon>
        <taxon>Asterales</taxon>
        <taxon>Asteraceae</taxon>
        <taxon>Cichorioideae</taxon>
        <taxon>Cichorieae</taxon>
        <taxon>Lactucinae</taxon>
        <taxon>Lactuca</taxon>
    </lineage>
</organism>
<keyword evidence="2" id="KW-1185">Reference proteome</keyword>
<dbReference type="Proteomes" id="UP001157418">
    <property type="component" value="Unassembled WGS sequence"/>
</dbReference>
<proteinExistence type="predicted"/>
<reference evidence="1 2" key="1">
    <citation type="submission" date="2022-01" db="EMBL/GenBank/DDBJ databases">
        <authorList>
            <person name="Xiong W."/>
            <person name="Schranz E."/>
        </authorList>
    </citation>
    <scope>NUCLEOTIDE SEQUENCE [LARGE SCALE GENOMIC DNA]</scope>
</reference>
<comment type="caution">
    <text evidence="1">The sequence shown here is derived from an EMBL/GenBank/DDBJ whole genome shotgun (WGS) entry which is preliminary data.</text>
</comment>
<dbReference type="AlphaFoldDB" id="A0AAU9LGB8"/>
<accession>A0AAU9LGB8</accession>